<evidence type="ECO:0008006" key="5">
    <source>
        <dbReference type="Google" id="ProtNLM"/>
    </source>
</evidence>
<accession>A0A3P5WY86</accession>
<keyword evidence="2" id="KW-0472">Membrane</keyword>
<dbReference type="AlphaFoldDB" id="A0A3P5WY86"/>
<keyword evidence="2" id="KW-0812">Transmembrane</keyword>
<feature type="compositionally biased region" description="Low complexity" evidence="1">
    <location>
        <begin position="35"/>
        <end position="44"/>
    </location>
</feature>
<name>A0A3P5WY86_9RHOB</name>
<keyword evidence="2" id="KW-1133">Transmembrane helix</keyword>
<feature type="compositionally biased region" description="Basic and acidic residues" evidence="1">
    <location>
        <begin position="112"/>
        <end position="137"/>
    </location>
</feature>
<evidence type="ECO:0000256" key="2">
    <source>
        <dbReference type="SAM" id="Phobius"/>
    </source>
</evidence>
<feature type="compositionally biased region" description="Low complexity" evidence="1">
    <location>
        <begin position="51"/>
        <end position="75"/>
    </location>
</feature>
<dbReference type="Proteomes" id="UP000277498">
    <property type="component" value="Unassembled WGS sequence"/>
</dbReference>
<gene>
    <name evidence="3" type="ORF">XINFAN_00970</name>
</gene>
<reference evidence="3 4" key="1">
    <citation type="submission" date="2018-11" db="EMBL/GenBank/DDBJ databases">
        <authorList>
            <person name="Criscuolo A."/>
        </authorList>
    </citation>
    <scope>NUCLEOTIDE SEQUENCE [LARGE SCALE GENOMIC DNA]</scope>
    <source>
        <strain evidence="3">ACIP111625</strain>
    </source>
</reference>
<organism evidence="3 4">
    <name type="scientific">Pseudogemmobacter humi</name>
    <dbReference type="NCBI Taxonomy" id="2483812"/>
    <lineage>
        <taxon>Bacteria</taxon>
        <taxon>Pseudomonadati</taxon>
        <taxon>Pseudomonadota</taxon>
        <taxon>Alphaproteobacteria</taxon>
        <taxon>Rhodobacterales</taxon>
        <taxon>Paracoccaceae</taxon>
        <taxon>Pseudogemmobacter</taxon>
    </lineage>
</organism>
<dbReference type="EMBL" id="UXAW01000048">
    <property type="protein sequence ID" value="VDC23276.1"/>
    <property type="molecule type" value="Genomic_DNA"/>
</dbReference>
<evidence type="ECO:0000313" key="3">
    <source>
        <dbReference type="EMBL" id="VDC23276.1"/>
    </source>
</evidence>
<keyword evidence="4" id="KW-1185">Reference proteome</keyword>
<feature type="region of interest" description="Disordered" evidence="1">
    <location>
        <begin position="34"/>
        <end position="156"/>
    </location>
</feature>
<protein>
    <recommendedName>
        <fullName evidence="5">Zinc finger/thioredoxin putative domain-containing protein</fullName>
    </recommendedName>
</protein>
<evidence type="ECO:0000313" key="4">
    <source>
        <dbReference type="Proteomes" id="UP000277498"/>
    </source>
</evidence>
<evidence type="ECO:0000256" key="1">
    <source>
        <dbReference type="SAM" id="MobiDB-lite"/>
    </source>
</evidence>
<sequence length="287" mass="30314">MPEDAIPETGRDVQCSNCGHAWFQLPPETVEAAEAEAALYGDDLAPPPAEPAAAAPALPAASDDAPPPAGTAAAPSEPPEPVPEPETAAAEDPAEPAPPPKRELDDAVLSILREEAEHEAEARRAEAQRSASRRAEAETEMQTQPELGVDIPPPAALTPAQKRLAMLRGEDEEPEPAPARLVARRDLLPDVEEINSTLQPGDSGQDPDSEIDALPDLTRRGGFRTGFLMALFLLLVATVVYLAAGSISALVPALKGPLDSYVLFVDNLRLWLNGLMDSATRALTSEV</sequence>
<proteinExistence type="predicted"/>
<feature type="transmembrane region" description="Helical" evidence="2">
    <location>
        <begin position="227"/>
        <end position="251"/>
    </location>
</feature>